<dbReference type="HOGENOM" id="CLU_102870_2_0_9"/>
<dbReference type="Proteomes" id="UP000013781">
    <property type="component" value="Unassembled WGS sequence"/>
</dbReference>
<reference evidence="2 4" key="1">
    <citation type="submission" date="2013-02" db="EMBL/GenBank/DDBJ databases">
        <title>The Genome Sequence of Enterococcus moraviensis BAA-383.</title>
        <authorList>
            <consortium name="The Broad Institute Genome Sequencing Platform"/>
            <consortium name="The Broad Institute Genome Sequencing Center for Infectious Disease"/>
            <person name="Earl A.M."/>
            <person name="Gilmore M.S."/>
            <person name="Lebreton F."/>
            <person name="Walker B."/>
            <person name="Young S.K."/>
            <person name="Zeng Q."/>
            <person name="Gargeya S."/>
            <person name="Fitzgerald M."/>
            <person name="Haas B."/>
            <person name="Abouelleil A."/>
            <person name="Alvarado L."/>
            <person name="Arachchi H.M."/>
            <person name="Berlin A.M."/>
            <person name="Chapman S.B."/>
            <person name="Dewar J."/>
            <person name="Goldberg J."/>
            <person name="Griggs A."/>
            <person name="Gujja S."/>
            <person name="Hansen M."/>
            <person name="Howarth C."/>
            <person name="Imamovic A."/>
            <person name="Larimer J."/>
            <person name="McCowan C."/>
            <person name="Murphy C."/>
            <person name="Neiman D."/>
            <person name="Pearson M."/>
            <person name="Priest M."/>
            <person name="Roberts A."/>
            <person name="Saif S."/>
            <person name="Shea T."/>
            <person name="Sisk P."/>
            <person name="Sykes S."/>
            <person name="Wortman J."/>
            <person name="Nusbaum C."/>
            <person name="Birren B."/>
        </authorList>
    </citation>
    <scope>NUCLEOTIDE SEQUENCE [LARGE SCALE GENOMIC DNA]</scope>
    <source>
        <strain evidence="2 4">ATCC BAA-383</strain>
    </source>
</reference>
<protein>
    <recommendedName>
        <fullName evidence="6">ABC transporter permease</fullName>
    </recommendedName>
</protein>
<dbReference type="EMBL" id="AJAS01000016">
    <property type="protein sequence ID" value="EOH98822.1"/>
    <property type="molecule type" value="Genomic_DNA"/>
</dbReference>
<dbReference type="eggNOG" id="ENOG502Z9TS">
    <property type="taxonomic scope" value="Bacteria"/>
</dbReference>
<keyword evidence="5" id="KW-1185">Reference proteome</keyword>
<dbReference type="RefSeq" id="WP_010765460.1">
    <property type="nucleotide sequence ID" value="NZ_ASWB01000002.1"/>
</dbReference>
<feature type="transmembrane region" description="Helical" evidence="1">
    <location>
        <begin position="58"/>
        <end position="77"/>
    </location>
</feature>
<accession>R2QQK9</accession>
<feature type="transmembrane region" description="Helical" evidence="1">
    <location>
        <begin position="12"/>
        <end position="38"/>
    </location>
</feature>
<feature type="transmembrane region" description="Helical" evidence="1">
    <location>
        <begin position="98"/>
        <end position="127"/>
    </location>
</feature>
<proteinExistence type="predicted"/>
<keyword evidence="1" id="KW-0812">Transmembrane</keyword>
<feature type="transmembrane region" description="Helical" evidence="1">
    <location>
        <begin position="206"/>
        <end position="226"/>
    </location>
</feature>
<dbReference type="PATRIC" id="fig|1158609.3.peg.2043"/>
<dbReference type="AlphaFoldDB" id="R2QQK9"/>
<evidence type="ECO:0000313" key="4">
    <source>
        <dbReference type="Proteomes" id="UP000013781"/>
    </source>
</evidence>
<dbReference type="OrthoDB" id="9784784at2"/>
<name>R2QQK9_9ENTE</name>
<feature type="transmembrane region" description="Helical" evidence="1">
    <location>
        <begin position="147"/>
        <end position="169"/>
    </location>
</feature>
<evidence type="ECO:0000256" key="1">
    <source>
        <dbReference type="SAM" id="Phobius"/>
    </source>
</evidence>
<reference evidence="3 5" key="2">
    <citation type="submission" date="2013-03" db="EMBL/GenBank/DDBJ databases">
        <title>The Genome Sequence of Enterococcus moraviensis BAA-383 (PacBio/Illumina hybrid assembly).</title>
        <authorList>
            <consortium name="The Broad Institute Genomics Platform"/>
            <consortium name="The Broad Institute Genome Sequencing Center for Infectious Disease"/>
            <person name="Earl A."/>
            <person name="Russ C."/>
            <person name="Gilmore M."/>
            <person name="Surin D."/>
            <person name="Walker B."/>
            <person name="Young S."/>
            <person name="Zeng Q."/>
            <person name="Gargeya S."/>
            <person name="Fitzgerald M."/>
            <person name="Haas B."/>
            <person name="Abouelleil A."/>
            <person name="Allen A.W."/>
            <person name="Alvarado L."/>
            <person name="Arachchi H.M."/>
            <person name="Berlin A.M."/>
            <person name="Chapman S.B."/>
            <person name="Gainer-Dewar J."/>
            <person name="Goldberg J."/>
            <person name="Griggs A."/>
            <person name="Gujja S."/>
            <person name="Hansen M."/>
            <person name="Howarth C."/>
            <person name="Imamovic A."/>
            <person name="Ireland A."/>
            <person name="Larimer J."/>
            <person name="McCowan C."/>
            <person name="Murphy C."/>
            <person name="Pearson M."/>
            <person name="Poon T.W."/>
            <person name="Priest M."/>
            <person name="Roberts A."/>
            <person name="Saif S."/>
            <person name="Shea T."/>
            <person name="Sisk P."/>
            <person name="Sykes S."/>
            <person name="Wortman J."/>
            <person name="Nusbaum C."/>
            <person name="Birren B."/>
        </authorList>
    </citation>
    <scope>NUCLEOTIDE SEQUENCE [LARGE SCALE GENOMIC DNA]</scope>
    <source>
        <strain evidence="3 5">ATCC BAA-383</strain>
    </source>
</reference>
<sequence>MIKLMKLEKVKVNFMKYILSSVIITAFIIIMIATMGIFVEDGEAAFKNVAELLLAGDLFIRVSFTILAGILLAQVIIKEFERDTIKILFSYPISRKKIMLAKLLVVFVLTLVLTLFSEVLFISVITLLNNHLQITEDIITFSMIKSYLIKTALFSGVTTACIGLIPLYFGMLKKSVIVTITSSVVISLFLNGNVGGDGISSNAFSIPLVPIILCIISILMAYLSFFKIDRKDIL</sequence>
<evidence type="ECO:0000313" key="5">
    <source>
        <dbReference type="Proteomes" id="UP000014157"/>
    </source>
</evidence>
<evidence type="ECO:0000313" key="2">
    <source>
        <dbReference type="EMBL" id="EOH98822.1"/>
    </source>
</evidence>
<comment type="caution">
    <text evidence="2">The sequence shown here is derived from an EMBL/GenBank/DDBJ whole genome shotgun (WGS) entry which is preliminary data.</text>
</comment>
<keyword evidence="1" id="KW-0472">Membrane</keyword>
<gene>
    <name evidence="3" type="ORF">I586_01810</name>
    <name evidence="2" type="ORF">UAY_02091</name>
</gene>
<keyword evidence="1" id="KW-1133">Transmembrane helix</keyword>
<evidence type="ECO:0008006" key="6">
    <source>
        <dbReference type="Google" id="ProtNLM"/>
    </source>
</evidence>
<organism evidence="2 4">
    <name type="scientific">Enterococcus moraviensis ATCC BAA-383</name>
    <dbReference type="NCBI Taxonomy" id="1158609"/>
    <lineage>
        <taxon>Bacteria</taxon>
        <taxon>Bacillati</taxon>
        <taxon>Bacillota</taxon>
        <taxon>Bacilli</taxon>
        <taxon>Lactobacillales</taxon>
        <taxon>Enterococcaceae</taxon>
        <taxon>Enterococcus</taxon>
    </lineage>
</organism>
<evidence type="ECO:0000313" key="3">
    <source>
        <dbReference type="EMBL" id="EOT72003.1"/>
    </source>
</evidence>
<feature type="transmembrane region" description="Helical" evidence="1">
    <location>
        <begin position="176"/>
        <end position="194"/>
    </location>
</feature>
<dbReference type="STRING" id="155617.RV09_GL002233"/>
<dbReference type="EMBL" id="ASWB01000002">
    <property type="protein sequence ID" value="EOT72003.1"/>
    <property type="molecule type" value="Genomic_DNA"/>
</dbReference>
<dbReference type="Pfam" id="PF12730">
    <property type="entry name" value="ABC2_membrane_4"/>
    <property type="match status" value="1"/>
</dbReference>
<dbReference type="Proteomes" id="UP000014157">
    <property type="component" value="Unassembled WGS sequence"/>
</dbReference>